<feature type="repeat" description="TPR" evidence="4">
    <location>
        <begin position="61"/>
        <end position="94"/>
    </location>
</feature>
<evidence type="ECO:0000256" key="3">
    <source>
        <dbReference type="ARBA" id="ARBA00023237"/>
    </source>
</evidence>
<dbReference type="InterPro" id="IPR011042">
    <property type="entry name" value="6-blade_b-propeller_TolB-like"/>
</dbReference>
<protein>
    <submittedName>
        <fullName evidence="8">Outer membrane porin F</fullName>
    </submittedName>
</protein>
<dbReference type="InterPro" id="IPR011659">
    <property type="entry name" value="WD40"/>
</dbReference>
<sequence length="637" mass="72161">MKIRKVYLALLLGGLLATQSVSAQEPIKTPLEIADEHYKHYEFVDAAKVYQKLIRGAKTDNYIYLQLADCYYNIFNTVEAAKYYGKALEKDPSLDSEFYYRYAQMLKASGRYDSSNAAMRKFAERNPEDQRAIAFMREPDYIPRLRAQEELFTFEESGINDRQGNDFGAFLTVGDTLYFASTRKGNKSKNKYGWDNQGYLDIFQAKYKNAEDPLYDVEPVSELNTKYHDGPATVTGDGHTMYFATESFRAGKFTKNKAKLVKLGKVSVFRATKKKGKWADFEPVPFNGSDYSVSNPSVSKDGRTLYFSSDMPGTMGSTDIWKVDIDEDGNYGTPVNMGSQINTEGRESFPFISEDGKLYFASDSRKGFGGLDIYVVDLAIPQAEPKNLGAPINTAKDDFAFSFYPGKDIGFFSTNRIGRDDIYKAKPVCNTEMYVTVTHKDTGKILTGARVDIYDDRKNLIETKFTDHRGIVEYVVDCGKFYHLQVDMDDFEGKAVEVPLNRKGGRQLVNVGLRPIEVIVTKDEIILGDVYFEFDRFNITQQGAIELDKLVKVMKRNPEMRIKVGSHTDNRGSATYNQKLSENRAKTTVQYVLSKGIEAYRLESQGYGPSVPKIDCKANCTEEEHAINRRSEFVIIK</sequence>
<evidence type="ECO:0000313" key="8">
    <source>
        <dbReference type="EMBL" id="STZ69361.1"/>
    </source>
</evidence>
<feature type="chain" id="PRO_5016787969" evidence="6">
    <location>
        <begin position="24"/>
        <end position="637"/>
    </location>
</feature>
<feature type="domain" description="OmpA-like" evidence="7">
    <location>
        <begin position="519"/>
        <end position="637"/>
    </location>
</feature>
<organism evidence="8 9">
    <name type="scientific">Myroides odoratus</name>
    <name type="common">Flavobacterium odoratum</name>
    <dbReference type="NCBI Taxonomy" id="256"/>
    <lineage>
        <taxon>Bacteria</taxon>
        <taxon>Pseudomonadati</taxon>
        <taxon>Bacteroidota</taxon>
        <taxon>Flavobacteriia</taxon>
        <taxon>Flavobacteriales</taxon>
        <taxon>Flavobacteriaceae</taxon>
        <taxon>Myroides</taxon>
    </lineage>
</organism>
<keyword evidence="4" id="KW-0802">TPR repeat</keyword>
<dbReference type="PANTHER" id="PTHR30329:SF21">
    <property type="entry name" value="LIPOPROTEIN YIAD-RELATED"/>
    <property type="match status" value="1"/>
</dbReference>
<evidence type="ECO:0000256" key="4">
    <source>
        <dbReference type="PROSITE-ProRule" id="PRU00339"/>
    </source>
</evidence>
<dbReference type="PRINTS" id="PR01021">
    <property type="entry name" value="OMPADOMAIN"/>
</dbReference>
<evidence type="ECO:0000313" key="9">
    <source>
        <dbReference type="Proteomes" id="UP000255024"/>
    </source>
</evidence>
<name>A0A378U2Z9_MYROD</name>
<dbReference type="RefSeq" id="WP_115092122.1">
    <property type="nucleotide sequence ID" value="NZ_CP068107.1"/>
</dbReference>
<dbReference type="AlphaFoldDB" id="A0A378U2Z9"/>
<keyword evidence="9" id="KW-1185">Reference proteome</keyword>
<dbReference type="Gene3D" id="2.120.10.30">
    <property type="entry name" value="TolB, C-terminal domain"/>
    <property type="match status" value="1"/>
</dbReference>
<dbReference type="Gene3D" id="1.25.40.10">
    <property type="entry name" value="Tetratricopeptide repeat domain"/>
    <property type="match status" value="1"/>
</dbReference>
<feature type="signal peptide" evidence="6">
    <location>
        <begin position="1"/>
        <end position="23"/>
    </location>
</feature>
<gene>
    <name evidence="8" type="primary">oprF_7</name>
    <name evidence="8" type="ORF">NCTC11179_02867</name>
</gene>
<dbReference type="InterPro" id="IPR011990">
    <property type="entry name" value="TPR-like_helical_dom_sf"/>
</dbReference>
<dbReference type="InterPro" id="IPR019734">
    <property type="entry name" value="TPR_rpt"/>
</dbReference>
<dbReference type="PANTHER" id="PTHR30329">
    <property type="entry name" value="STATOR ELEMENT OF FLAGELLAR MOTOR COMPLEX"/>
    <property type="match status" value="1"/>
</dbReference>
<reference evidence="8 9" key="1">
    <citation type="submission" date="2018-06" db="EMBL/GenBank/DDBJ databases">
        <authorList>
            <consortium name="Pathogen Informatics"/>
            <person name="Doyle S."/>
        </authorList>
    </citation>
    <scope>NUCLEOTIDE SEQUENCE [LARGE SCALE GENOMIC DNA]</scope>
    <source>
        <strain evidence="8 9">NCTC11179</strain>
    </source>
</reference>
<dbReference type="SUPFAM" id="SSF103088">
    <property type="entry name" value="OmpA-like"/>
    <property type="match status" value="1"/>
</dbReference>
<keyword evidence="3" id="KW-0998">Cell outer membrane</keyword>
<accession>A0A378U2Z9</accession>
<comment type="subcellular location">
    <subcellularLocation>
        <location evidence="1">Cell outer membrane</location>
    </subcellularLocation>
</comment>
<dbReference type="PROSITE" id="PS50005">
    <property type="entry name" value="TPR"/>
    <property type="match status" value="1"/>
</dbReference>
<keyword evidence="2 5" id="KW-0472">Membrane</keyword>
<dbReference type="SUPFAM" id="SSF82171">
    <property type="entry name" value="DPP6 N-terminal domain-like"/>
    <property type="match status" value="1"/>
</dbReference>
<dbReference type="CDD" id="cd07185">
    <property type="entry name" value="OmpA_C-like"/>
    <property type="match status" value="1"/>
</dbReference>
<evidence type="ECO:0000256" key="6">
    <source>
        <dbReference type="SAM" id="SignalP"/>
    </source>
</evidence>
<evidence type="ECO:0000256" key="2">
    <source>
        <dbReference type="ARBA" id="ARBA00023136"/>
    </source>
</evidence>
<dbReference type="Pfam" id="PF00691">
    <property type="entry name" value="OmpA"/>
    <property type="match status" value="1"/>
</dbReference>
<dbReference type="InterPro" id="IPR050330">
    <property type="entry name" value="Bact_OuterMem_StrucFunc"/>
</dbReference>
<dbReference type="Pfam" id="PF07676">
    <property type="entry name" value="PD40"/>
    <property type="match status" value="2"/>
</dbReference>
<evidence type="ECO:0000256" key="5">
    <source>
        <dbReference type="PROSITE-ProRule" id="PRU00473"/>
    </source>
</evidence>
<dbReference type="PROSITE" id="PS51123">
    <property type="entry name" value="OMPA_2"/>
    <property type="match status" value="1"/>
</dbReference>
<dbReference type="SUPFAM" id="SSF48452">
    <property type="entry name" value="TPR-like"/>
    <property type="match status" value="1"/>
</dbReference>
<dbReference type="InterPro" id="IPR006665">
    <property type="entry name" value="OmpA-like"/>
</dbReference>
<dbReference type="InterPro" id="IPR036737">
    <property type="entry name" value="OmpA-like_sf"/>
</dbReference>
<dbReference type="GO" id="GO:0009279">
    <property type="term" value="C:cell outer membrane"/>
    <property type="evidence" value="ECO:0007669"/>
    <property type="project" value="UniProtKB-SubCell"/>
</dbReference>
<dbReference type="Proteomes" id="UP000255024">
    <property type="component" value="Unassembled WGS sequence"/>
</dbReference>
<keyword evidence="6" id="KW-0732">Signal</keyword>
<dbReference type="EMBL" id="UGQL01000002">
    <property type="protein sequence ID" value="STZ69361.1"/>
    <property type="molecule type" value="Genomic_DNA"/>
</dbReference>
<dbReference type="InterPro" id="IPR006664">
    <property type="entry name" value="OMP_bac"/>
</dbReference>
<dbReference type="Gene3D" id="3.30.1330.60">
    <property type="entry name" value="OmpA-like domain"/>
    <property type="match status" value="1"/>
</dbReference>
<proteinExistence type="predicted"/>
<evidence type="ECO:0000256" key="1">
    <source>
        <dbReference type="ARBA" id="ARBA00004442"/>
    </source>
</evidence>
<evidence type="ECO:0000259" key="7">
    <source>
        <dbReference type="PROSITE" id="PS51123"/>
    </source>
</evidence>